<evidence type="ECO:0000256" key="10">
    <source>
        <dbReference type="ARBA" id="ARBA00023043"/>
    </source>
</evidence>
<dbReference type="InterPro" id="IPR002110">
    <property type="entry name" value="Ankyrin_rpt"/>
</dbReference>
<dbReference type="SUPFAM" id="SSF47769">
    <property type="entry name" value="SAM/Pointed domain"/>
    <property type="match status" value="1"/>
</dbReference>
<feature type="repeat" description="ANK" evidence="12">
    <location>
        <begin position="68"/>
        <end position="100"/>
    </location>
</feature>
<feature type="region of interest" description="Disordered" evidence="13">
    <location>
        <begin position="232"/>
        <end position="289"/>
    </location>
</feature>
<dbReference type="Gene3D" id="1.25.40.20">
    <property type="entry name" value="Ankyrin repeat-containing domain"/>
    <property type="match status" value="1"/>
</dbReference>
<keyword evidence="5" id="KW-1052">Target cell membrane</keyword>
<dbReference type="AlphaFoldDB" id="A0AAV6UW11"/>
<keyword evidence="11" id="KW-1053">Target membrane</keyword>
<name>A0AAV6UW11_9ARAC</name>
<sequence length="484" mass="53658">MSFMDCDRFHKAARDGYLDLLQDANRKELNSRDEDGMTPAMWASYYGHLDALRLIVGRGGDPDKCDHYGNTCLHCASGNGHTDCVSFLVNFGVNLWALDNDFHSAKDVAVLNRRDDCLRLLDHAQSKHALVNKKLVQRLKEKSVYDAEKRVKNYRKLQQKAAKRAEKEEKERRLGDKNRKDAKSNGAPKFSEIVNNCPPKEPLAKRFSNSSSTLTTRTKKSVVFLTGDVIRRHDEDGTSSPDTQHSSRSDSTHSSSDDAGSDVLHATDSGIGDDLQETSSSSPPSFGGIFTAQSALRHSSLKDSIGSAGSLMARRHITWEDEYELDDADDDATDDSEDDGDVQEDDDRDAGDANPLSFLLAAIGLSEYLPLLECERIDLEALSLLTEDDLKTLGMPLGPRRKLGRALKERLEKIKEPGAVLDSPLTQGKCLKDPGPRERIDLEALPLLTEDDLKTLGPRRKLGQALKERLDKIKDTEAVLDSPL</sequence>
<dbReference type="GO" id="GO:0090729">
    <property type="term" value="F:toxin activity"/>
    <property type="evidence" value="ECO:0007669"/>
    <property type="project" value="UniProtKB-KW"/>
</dbReference>
<dbReference type="PROSITE" id="PS50088">
    <property type="entry name" value="ANK_REPEAT"/>
    <property type="match status" value="2"/>
</dbReference>
<evidence type="ECO:0000256" key="9">
    <source>
        <dbReference type="ARBA" id="ARBA00023028"/>
    </source>
</evidence>
<organism evidence="15 16">
    <name type="scientific">Oedothorax gibbosus</name>
    <dbReference type="NCBI Taxonomy" id="931172"/>
    <lineage>
        <taxon>Eukaryota</taxon>
        <taxon>Metazoa</taxon>
        <taxon>Ecdysozoa</taxon>
        <taxon>Arthropoda</taxon>
        <taxon>Chelicerata</taxon>
        <taxon>Arachnida</taxon>
        <taxon>Araneae</taxon>
        <taxon>Araneomorphae</taxon>
        <taxon>Entelegynae</taxon>
        <taxon>Araneoidea</taxon>
        <taxon>Linyphiidae</taxon>
        <taxon>Erigoninae</taxon>
        <taxon>Oedothorax</taxon>
    </lineage>
</organism>
<evidence type="ECO:0000313" key="16">
    <source>
        <dbReference type="Proteomes" id="UP000827092"/>
    </source>
</evidence>
<dbReference type="EMBL" id="JAFNEN010000244">
    <property type="protein sequence ID" value="KAG8188284.1"/>
    <property type="molecule type" value="Genomic_DNA"/>
</dbReference>
<evidence type="ECO:0000256" key="11">
    <source>
        <dbReference type="ARBA" id="ARBA00023298"/>
    </source>
</evidence>
<keyword evidence="11" id="KW-0472">Membrane</keyword>
<dbReference type="InterPro" id="IPR013761">
    <property type="entry name" value="SAM/pointed_sf"/>
</dbReference>
<evidence type="ECO:0000259" key="14">
    <source>
        <dbReference type="SMART" id="SM00454"/>
    </source>
</evidence>
<keyword evidence="4" id="KW-0964">Secreted</keyword>
<evidence type="ECO:0000313" key="15">
    <source>
        <dbReference type="EMBL" id="KAG8188284.1"/>
    </source>
</evidence>
<dbReference type="PROSITE" id="PS50297">
    <property type="entry name" value="ANK_REP_REGION"/>
    <property type="match status" value="2"/>
</dbReference>
<comment type="subcellular location">
    <subcellularLocation>
        <location evidence="2">Secreted</location>
    </subcellularLocation>
    <subcellularLocation>
        <location evidence="1">Target cell membrane</location>
    </subcellularLocation>
</comment>
<dbReference type="SMART" id="SM00248">
    <property type="entry name" value="ANK"/>
    <property type="match status" value="2"/>
</dbReference>
<dbReference type="Gene3D" id="1.10.150.50">
    <property type="entry name" value="Transcription Factor, Ets-1"/>
    <property type="match status" value="2"/>
</dbReference>
<dbReference type="GO" id="GO:0005737">
    <property type="term" value="C:cytoplasm"/>
    <property type="evidence" value="ECO:0007669"/>
    <property type="project" value="TreeGrafter"/>
</dbReference>
<dbReference type="InterPro" id="IPR001660">
    <property type="entry name" value="SAM"/>
</dbReference>
<feature type="repeat" description="ANK" evidence="12">
    <location>
        <begin position="35"/>
        <end position="67"/>
    </location>
</feature>
<keyword evidence="8" id="KW-0677">Repeat</keyword>
<dbReference type="InterPro" id="IPR036770">
    <property type="entry name" value="Ankyrin_rpt-contain_sf"/>
</dbReference>
<dbReference type="PANTHER" id="PTHR23206">
    <property type="entry name" value="MASK PROTEIN"/>
    <property type="match status" value="1"/>
</dbReference>
<feature type="compositionally biased region" description="Acidic residues" evidence="13">
    <location>
        <begin position="323"/>
        <end position="349"/>
    </location>
</feature>
<accession>A0AAV6UW11</accession>
<dbReference type="GO" id="GO:0044218">
    <property type="term" value="C:other organism cell membrane"/>
    <property type="evidence" value="ECO:0007669"/>
    <property type="project" value="UniProtKB-KW"/>
</dbReference>
<evidence type="ECO:0000256" key="7">
    <source>
        <dbReference type="ARBA" id="ARBA00022699"/>
    </source>
</evidence>
<evidence type="ECO:0000256" key="12">
    <source>
        <dbReference type="PROSITE-ProRule" id="PRU00023"/>
    </source>
</evidence>
<dbReference type="GO" id="GO:0045087">
    <property type="term" value="P:innate immune response"/>
    <property type="evidence" value="ECO:0007669"/>
    <property type="project" value="TreeGrafter"/>
</dbReference>
<evidence type="ECO:0000256" key="4">
    <source>
        <dbReference type="ARBA" id="ARBA00022525"/>
    </source>
</evidence>
<evidence type="ECO:0000256" key="1">
    <source>
        <dbReference type="ARBA" id="ARBA00004175"/>
    </source>
</evidence>
<dbReference type="GO" id="GO:0006887">
    <property type="term" value="P:exocytosis"/>
    <property type="evidence" value="ECO:0007669"/>
    <property type="project" value="UniProtKB-KW"/>
</dbReference>
<feature type="region of interest" description="Disordered" evidence="13">
    <location>
        <begin position="323"/>
        <end position="353"/>
    </location>
</feature>
<dbReference type="FunFam" id="1.25.40.20:FF:000074">
    <property type="entry name" value="Usher syndrome type-1G protein isoform X1"/>
    <property type="match status" value="1"/>
</dbReference>
<protein>
    <recommendedName>
        <fullName evidence="14">SAM domain-containing protein</fullName>
    </recommendedName>
</protein>
<keyword evidence="9" id="KW-0638">Presynaptic neurotoxin</keyword>
<dbReference type="GO" id="GO:0005576">
    <property type="term" value="C:extracellular region"/>
    <property type="evidence" value="ECO:0007669"/>
    <property type="project" value="UniProtKB-SubCell"/>
</dbReference>
<keyword evidence="7" id="KW-0528">Neurotoxin</keyword>
<keyword evidence="3" id="KW-0268">Exocytosis</keyword>
<reference evidence="15 16" key="1">
    <citation type="journal article" date="2022" name="Nat. Ecol. Evol.">
        <title>A masculinizing supergene underlies an exaggerated male reproductive morph in a spider.</title>
        <authorList>
            <person name="Hendrickx F."/>
            <person name="De Corte Z."/>
            <person name="Sonet G."/>
            <person name="Van Belleghem S.M."/>
            <person name="Kostlbacher S."/>
            <person name="Vangestel C."/>
        </authorList>
    </citation>
    <scope>NUCLEOTIDE SEQUENCE [LARGE SCALE GENOMIC DNA]</scope>
    <source>
        <strain evidence="15">W744_W776</strain>
    </source>
</reference>
<dbReference type="SUPFAM" id="SSF48403">
    <property type="entry name" value="Ankyrin repeat"/>
    <property type="match status" value="1"/>
</dbReference>
<feature type="region of interest" description="Disordered" evidence="13">
    <location>
        <begin position="160"/>
        <end position="212"/>
    </location>
</feature>
<dbReference type="InterPro" id="IPR051631">
    <property type="entry name" value="Ankyrin-KH/SAM_domain"/>
</dbReference>
<dbReference type="PANTHER" id="PTHR23206:SF7">
    <property type="entry name" value="PROTEIN KINASE DOMAIN-CONTAINING PROTEIN"/>
    <property type="match status" value="1"/>
</dbReference>
<evidence type="ECO:0000256" key="8">
    <source>
        <dbReference type="ARBA" id="ARBA00022737"/>
    </source>
</evidence>
<evidence type="ECO:0000256" key="5">
    <source>
        <dbReference type="ARBA" id="ARBA00022537"/>
    </source>
</evidence>
<feature type="domain" description="SAM" evidence="14">
    <location>
        <begin position="348"/>
        <end position="413"/>
    </location>
</feature>
<gene>
    <name evidence="15" type="ORF">JTE90_012117</name>
</gene>
<evidence type="ECO:0000256" key="2">
    <source>
        <dbReference type="ARBA" id="ARBA00004613"/>
    </source>
</evidence>
<feature type="compositionally biased region" description="Low complexity" evidence="13">
    <location>
        <begin position="252"/>
        <end position="262"/>
    </location>
</feature>
<dbReference type="Pfam" id="PF12796">
    <property type="entry name" value="Ank_2"/>
    <property type="match status" value="1"/>
</dbReference>
<feature type="compositionally biased region" description="Basic and acidic residues" evidence="13">
    <location>
        <begin position="163"/>
        <end position="183"/>
    </location>
</feature>
<evidence type="ECO:0000256" key="3">
    <source>
        <dbReference type="ARBA" id="ARBA00022483"/>
    </source>
</evidence>
<proteinExistence type="predicted"/>
<evidence type="ECO:0000256" key="6">
    <source>
        <dbReference type="ARBA" id="ARBA00022656"/>
    </source>
</evidence>
<dbReference type="Proteomes" id="UP000827092">
    <property type="component" value="Unassembled WGS sequence"/>
</dbReference>
<evidence type="ECO:0000256" key="13">
    <source>
        <dbReference type="SAM" id="MobiDB-lite"/>
    </source>
</evidence>
<comment type="caution">
    <text evidence="15">The sequence shown here is derived from an EMBL/GenBank/DDBJ whole genome shotgun (WGS) entry which is preliminary data.</text>
</comment>
<dbReference type="GO" id="GO:0044231">
    <property type="term" value="C:host cell presynaptic membrane"/>
    <property type="evidence" value="ECO:0007669"/>
    <property type="project" value="UniProtKB-KW"/>
</dbReference>
<keyword evidence="16" id="KW-1185">Reference proteome</keyword>
<keyword evidence="6" id="KW-0800">Toxin</keyword>
<keyword evidence="10 12" id="KW-0040">ANK repeat</keyword>
<dbReference type="Pfam" id="PF00536">
    <property type="entry name" value="SAM_1"/>
    <property type="match status" value="1"/>
</dbReference>
<dbReference type="SMART" id="SM00454">
    <property type="entry name" value="SAM"/>
    <property type="match status" value="1"/>
</dbReference>